<organism evidence="2 3">
    <name type="scientific">Phyllosticta capitalensis</name>
    <dbReference type="NCBI Taxonomy" id="121624"/>
    <lineage>
        <taxon>Eukaryota</taxon>
        <taxon>Fungi</taxon>
        <taxon>Dikarya</taxon>
        <taxon>Ascomycota</taxon>
        <taxon>Pezizomycotina</taxon>
        <taxon>Dothideomycetes</taxon>
        <taxon>Dothideomycetes incertae sedis</taxon>
        <taxon>Botryosphaeriales</taxon>
        <taxon>Phyllostictaceae</taxon>
        <taxon>Phyllosticta</taxon>
    </lineage>
</organism>
<gene>
    <name evidence="2" type="ORF">HDK90DRAFT_106115</name>
</gene>
<sequence length="570" mass="63299">MRKSKTRSLVLGLLQPRSNLTLAAAASSSSSSLQRRRLRPSTAAPANFVVSSRQPSQRCCLAHLPSLFPPNLRNYSYLRANFHYPTPSAVQSLPLHSFTLVDEKGAEFEISGTLHLTPIELKLCIQLTGRRSAIMETTSTEPPDLAESTGSSDGESQEAVRDSVLRTAVAPLPIEEHRNNAFVPMDYSQAPIYVLPRKHCFSPTEHSQTASSVPARGNARRRIHIGFLDLPPELRIDIYGYLLPEPFKDQWDPWRTCDTTLSSGQGELCVFRAPLPRPFPRAHGYNALLCTCKSIYIEASDVLYNSTTVHGRARIPNTLVISDGSICLRGRQFHCVQHDAFDHSLPSILQRFRTIRVLITDGFSEGSGLLSRNINWCLNHLSSGNRISQLEVVLGYGLHALEDEGHAALLRFAVAAFKPFYRLRGLEKVAFKYLQCWSGRHDEWSTMRFCSGSGCAACAKMQDLVQGRTIQVLQSNDPIERSSQISELWSQLDRIESNANSAFFDAFKTPIPSEAEPGDCSDIAEFKAALASKQQALKILSEDSFAMTMASLRQDCVALLETASLEQNSR</sequence>
<comment type="caution">
    <text evidence="2">The sequence shown here is derived from an EMBL/GenBank/DDBJ whole genome shotgun (WGS) entry which is preliminary data.</text>
</comment>
<keyword evidence="3" id="KW-1185">Reference proteome</keyword>
<name>A0ABR1YA88_9PEZI</name>
<dbReference type="Proteomes" id="UP001492380">
    <property type="component" value="Unassembled WGS sequence"/>
</dbReference>
<reference evidence="2 3" key="1">
    <citation type="submission" date="2024-04" db="EMBL/GenBank/DDBJ databases">
        <title>Phyllosticta paracitricarpa is synonymous to the EU quarantine fungus P. citricarpa based on phylogenomic analyses.</title>
        <authorList>
            <consortium name="Lawrence Berkeley National Laboratory"/>
            <person name="Van Ingen-Buijs V.A."/>
            <person name="Van Westerhoven A.C."/>
            <person name="Haridas S."/>
            <person name="Skiadas P."/>
            <person name="Martin F."/>
            <person name="Groenewald J.Z."/>
            <person name="Crous P.W."/>
            <person name="Seidl M.F."/>
        </authorList>
    </citation>
    <scope>NUCLEOTIDE SEQUENCE [LARGE SCALE GENOMIC DNA]</scope>
    <source>
        <strain evidence="2 3">CBS 123374</strain>
    </source>
</reference>
<protein>
    <submittedName>
        <fullName evidence="2">Uncharacterized protein</fullName>
    </submittedName>
</protein>
<evidence type="ECO:0000313" key="3">
    <source>
        <dbReference type="Proteomes" id="UP001492380"/>
    </source>
</evidence>
<feature type="region of interest" description="Disordered" evidence="1">
    <location>
        <begin position="136"/>
        <end position="160"/>
    </location>
</feature>
<evidence type="ECO:0000313" key="2">
    <source>
        <dbReference type="EMBL" id="KAK8223865.1"/>
    </source>
</evidence>
<proteinExistence type="predicted"/>
<accession>A0ABR1YA88</accession>
<evidence type="ECO:0000256" key="1">
    <source>
        <dbReference type="SAM" id="MobiDB-lite"/>
    </source>
</evidence>
<dbReference type="EMBL" id="JBBWRZ010000013">
    <property type="protein sequence ID" value="KAK8223865.1"/>
    <property type="molecule type" value="Genomic_DNA"/>
</dbReference>